<organism evidence="1 2">
    <name type="scientific">Lysobacter spongiicola DSM 21749</name>
    <dbReference type="NCBI Taxonomy" id="1122188"/>
    <lineage>
        <taxon>Bacteria</taxon>
        <taxon>Pseudomonadati</taxon>
        <taxon>Pseudomonadota</taxon>
        <taxon>Gammaproteobacteria</taxon>
        <taxon>Lysobacterales</taxon>
        <taxon>Lysobacteraceae</taxon>
        <taxon>Novilysobacter</taxon>
    </lineage>
</organism>
<dbReference type="InterPro" id="IPR014519">
    <property type="entry name" value="UCP024492"/>
</dbReference>
<dbReference type="InterPro" id="IPR007438">
    <property type="entry name" value="DUF488"/>
</dbReference>
<name>A0A1T4LNI6_9GAMM</name>
<dbReference type="AlphaFoldDB" id="A0A1T4LNI6"/>
<dbReference type="RefSeq" id="WP_078756757.1">
    <property type="nucleotide sequence ID" value="NZ_FUXP01000001.1"/>
</dbReference>
<dbReference type="OrthoDB" id="9789109at2"/>
<accession>A0A1T4LNI6</accession>
<dbReference type="STRING" id="1122188.SAMN02745674_00090"/>
<protein>
    <recommendedName>
        <fullName evidence="3">DUF488 domain-containing protein</fullName>
    </recommendedName>
</protein>
<dbReference type="PANTHER" id="PTHR39337">
    <property type="entry name" value="BLR5642 PROTEIN"/>
    <property type="match status" value="1"/>
</dbReference>
<sequence>MATTDTTDTLWTIGHSTREWDVFLGMLHQAGIRHLVDVRRFAGSRRNPQFSGETMARRLPGAGVEYVAMPELGGRRKPRADTPNTAWRNESFRGYADHMASDEYRGARARLAALAGQAPTAVMCAEALWWQCHRGLISDDFKADGWTVVHLMSPDRREEHPYTSAARIVDGALDYSLPEPPQGSLF</sequence>
<gene>
    <name evidence="1" type="ORF">SAMN02745674_00090</name>
</gene>
<reference evidence="1 2" key="1">
    <citation type="submission" date="2017-02" db="EMBL/GenBank/DDBJ databases">
        <authorList>
            <person name="Peterson S.W."/>
        </authorList>
    </citation>
    <scope>NUCLEOTIDE SEQUENCE [LARGE SCALE GENOMIC DNA]</scope>
    <source>
        <strain evidence="1 2">DSM 21749</strain>
    </source>
</reference>
<dbReference type="EMBL" id="FUXP01000001">
    <property type="protein sequence ID" value="SJZ56290.1"/>
    <property type="molecule type" value="Genomic_DNA"/>
</dbReference>
<dbReference type="PANTHER" id="PTHR39337:SF1">
    <property type="entry name" value="BLR5642 PROTEIN"/>
    <property type="match status" value="1"/>
</dbReference>
<evidence type="ECO:0000313" key="2">
    <source>
        <dbReference type="Proteomes" id="UP000190061"/>
    </source>
</evidence>
<dbReference type="Proteomes" id="UP000190061">
    <property type="component" value="Unassembled WGS sequence"/>
</dbReference>
<proteinExistence type="predicted"/>
<keyword evidence="2" id="KW-1185">Reference proteome</keyword>
<dbReference type="PIRSF" id="PIRSF024492">
    <property type="entry name" value="UCP024492"/>
    <property type="match status" value="1"/>
</dbReference>
<evidence type="ECO:0008006" key="3">
    <source>
        <dbReference type="Google" id="ProtNLM"/>
    </source>
</evidence>
<evidence type="ECO:0000313" key="1">
    <source>
        <dbReference type="EMBL" id="SJZ56290.1"/>
    </source>
</evidence>
<dbReference type="Pfam" id="PF04343">
    <property type="entry name" value="DUF488"/>
    <property type="match status" value="1"/>
</dbReference>